<organism evidence="2 3">
    <name type="scientific">Chondromyces crocatus</name>
    <dbReference type="NCBI Taxonomy" id="52"/>
    <lineage>
        <taxon>Bacteria</taxon>
        <taxon>Pseudomonadati</taxon>
        <taxon>Myxococcota</taxon>
        <taxon>Polyangia</taxon>
        <taxon>Polyangiales</taxon>
        <taxon>Polyangiaceae</taxon>
        <taxon>Chondromyces</taxon>
    </lineage>
</organism>
<dbReference type="Proteomes" id="UP000067626">
    <property type="component" value="Chromosome"/>
</dbReference>
<dbReference type="OrthoDB" id="233093at2"/>
<evidence type="ECO:0000313" key="2">
    <source>
        <dbReference type="EMBL" id="AKT40627.1"/>
    </source>
</evidence>
<dbReference type="KEGG" id="ccro:CMC5_047830"/>
<gene>
    <name evidence="2" type="ORF">CMC5_047830</name>
</gene>
<dbReference type="EMBL" id="CP012159">
    <property type="protein sequence ID" value="AKT40627.1"/>
    <property type="molecule type" value="Genomic_DNA"/>
</dbReference>
<feature type="domain" description="DUF2169" evidence="1">
    <location>
        <begin position="22"/>
        <end position="364"/>
    </location>
</feature>
<protein>
    <recommendedName>
        <fullName evidence="1">DUF2169 domain-containing protein</fullName>
    </recommendedName>
</protein>
<dbReference type="RefSeq" id="WP_050432536.1">
    <property type="nucleotide sequence ID" value="NZ_CP012159.1"/>
</dbReference>
<keyword evidence="3" id="KW-1185">Reference proteome</keyword>
<dbReference type="InterPro" id="IPR018683">
    <property type="entry name" value="DUF2169"/>
</dbReference>
<proteinExistence type="predicted"/>
<name>A0A0K1EIY7_CHOCO</name>
<evidence type="ECO:0000259" key="1">
    <source>
        <dbReference type="Pfam" id="PF09937"/>
    </source>
</evidence>
<sequence>MKETLTLPGPTARQLSAKDPDGSQILSVVCKRTYHVDSRGRLFRAPEQVPLFDEVVPHPDNPTILVHDTDLVAYKPLTDILVLGHAHAPSRATSVLTGVRVGNHAKQVLALGDRRASLSHTGLVLFSEPEPFERIPLGYDRAYGGIDTVTEARLGDPTAALKACMPSEAQGPGASEYSYPRNFAGKGYLIEPTPEAVEAIALPNLEDPNDRLTSERIVVGNTRAWPRMPLPASFGVFDYGWFPRLGYLGVVPLHAPEFAVFSEVRQGFAPASILKETFLTEDPQVDFRFMCCGSLGLSVPFLAGDEAVVLYNLHPELPKWELRLPGERPEIFTDGRSGKLNKTEPILQTLILEPDHDRVTVVWRGCAKAIRPYLPMELEKMPFRVAW</sequence>
<accession>A0A0K1EIY7</accession>
<dbReference type="AlphaFoldDB" id="A0A0K1EIY7"/>
<evidence type="ECO:0000313" key="3">
    <source>
        <dbReference type="Proteomes" id="UP000067626"/>
    </source>
</evidence>
<dbReference type="STRING" id="52.CMC5_047830"/>
<reference evidence="2 3" key="1">
    <citation type="submission" date="2015-07" db="EMBL/GenBank/DDBJ databases">
        <title>Genome analysis of myxobacterium Chondromyces crocatus Cm c5 reveals a high potential for natural compound synthesis and the genetic basis for the loss of fruiting body formation.</title>
        <authorList>
            <person name="Zaburannyi N."/>
            <person name="Bunk B."/>
            <person name="Maier J."/>
            <person name="Overmann J."/>
            <person name="Mueller R."/>
        </authorList>
    </citation>
    <scope>NUCLEOTIDE SEQUENCE [LARGE SCALE GENOMIC DNA]</scope>
    <source>
        <strain evidence="2 3">Cm c5</strain>
    </source>
</reference>
<dbReference type="Pfam" id="PF09937">
    <property type="entry name" value="DUF2169"/>
    <property type="match status" value="1"/>
</dbReference>